<evidence type="ECO:0000256" key="1">
    <source>
        <dbReference type="ARBA" id="ARBA00004370"/>
    </source>
</evidence>
<dbReference type="InterPro" id="IPR002656">
    <property type="entry name" value="Acyl_transf_3_dom"/>
</dbReference>
<evidence type="ECO:0000256" key="3">
    <source>
        <dbReference type="SAM" id="Phobius"/>
    </source>
</evidence>
<keyword evidence="3" id="KW-0812">Transmembrane</keyword>
<comment type="similarity">
    <text evidence="2">Belongs to the acyltransferase 3 family.</text>
</comment>
<feature type="transmembrane region" description="Helical" evidence="3">
    <location>
        <begin position="235"/>
        <end position="259"/>
    </location>
</feature>
<feature type="transmembrane region" description="Helical" evidence="3">
    <location>
        <begin position="116"/>
        <end position="134"/>
    </location>
</feature>
<keyword evidence="3" id="KW-0472">Membrane</keyword>
<dbReference type="Proteomes" id="UP000019251">
    <property type="component" value="Unassembled WGS sequence"/>
</dbReference>
<evidence type="ECO:0000313" key="6">
    <source>
        <dbReference type="Proteomes" id="UP000019251"/>
    </source>
</evidence>
<reference evidence="5 6" key="1">
    <citation type="submission" date="2012-12" db="EMBL/GenBank/DDBJ databases">
        <title>Novel taxa of Listeriaceae from agricultural environments in the United States.</title>
        <authorList>
            <person name="den Bakker H.C."/>
            <person name="Allred A."/>
            <person name="Warchocki S."/>
            <person name="Wright E.M."/>
            <person name="Burrell A."/>
            <person name="Nightingale K.K."/>
            <person name="Kephart D."/>
            <person name="Wiedmann M."/>
        </authorList>
    </citation>
    <scope>NUCLEOTIDE SEQUENCE [LARGE SCALE GENOMIC DNA]</scope>
    <source>
        <strain evidence="5 6">FSL F6-1183</strain>
    </source>
</reference>
<keyword evidence="3" id="KW-1133">Transmembrane helix</keyword>
<feature type="transmembrane region" description="Helical" evidence="3">
    <location>
        <begin position="83"/>
        <end position="101"/>
    </location>
</feature>
<feature type="transmembrane region" description="Helical" evidence="3">
    <location>
        <begin position="193"/>
        <end position="215"/>
    </location>
</feature>
<accession>A0A829R785</accession>
<gene>
    <name evidence="5" type="ORF">LMUR_08824</name>
</gene>
<feature type="transmembrane region" description="Helical" evidence="3">
    <location>
        <begin position="271"/>
        <end position="289"/>
    </location>
</feature>
<evidence type="ECO:0000259" key="4">
    <source>
        <dbReference type="Pfam" id="PF01757"/>
    </source>
</evidence>
<evidence type="ECO:0000313" key="5">
    <source>
        <dbReference type="EMBL" id="EUJ27625.1"/>
    </source>
</evidence>
<dbReference type="Pfam" id="PF01757">
    <property type="entry name" value="Acyl_transf_3"/>
    <property type="match status" value="1"/>
</dbReference>
<dbReference type="AlphaFoldDB" id="A0A829R785"/>
<feature type="transmembrane region" description="Helical" evidence="3">
    <location>
        <begin position="44"/>
        <end position="62"/>
    </location>
</feature>
<feature type="transmembrane region" description="Helical" evidence="3">
    <location>
        <begin position="162"/>
        <end position="181"/>
    </location>
</feature>
<evidence type="ECO:0000256" key="2">
    <source>
        <dbReference type="ARBA" id="ARBA00007400"/>
    </source>
</evidence>
<dbReference type="GO" id="GO:0016747">
    <property type="term" value="F:acyltransferase activity, transferring groups other than amino-acyl groups"/>
    <property type="evidence" value="ECO:0007669"/>
    <property type="project" value="InterPro"/>
</dbReference>
<dbReference type="PANTHER" id="PTHR37312">
    <property type="entry name" value="MEMBRANE-BOUND ACYLTRANSFERASE YKRP-RELATED"/>
    <property type="match status" value="1"/>
</dbReference>
<organism evidence="5 6">
    <name type="scientific">Listeria grayi FSL F6-1183</name>
    <dbReference type="NCBI Taxonomy" id="1265827"/>
    <lineage>
        <taxon>Bacteria</taxon>
        <taxon>Bacillati</taxon>
        <taxon>Bacillota</taxon>
        <taxon>Bacilli</taxon>
        <taxon>Bacillales</taxon>
        <taxon>Listeriaceae</taxon>
        <taxon>Listeria</taxon>
    </lineage>
</organism>
<dbReference type="InterPro" id="IPR052734">
    <property type="entry name" value="Nod_factor_acetyltransferase"/>
</dbReference>
<feature type="transmembrane region" description="Helical" evidence="3">
    <location>
        <begin position="301"/>
        <end position="328"/>
    </location>
</feature>
<feature type="transmembrane region" description="Helical" evidence="3">
    <location>
        <begin position="141"/>
        <end position="156"/>
    </location>
</feature>
<sequence>MIFMPTTTPVKGRDSYFDNAKFILIFLVVFGHLMQSYITEYASIRVLYIYVYTFHMPAFILISGFFAKNFRKPGYITKTMKKLILPYVFFQCIYSIFYYFLLGKSSFSIQLFAPEWSLWFLLSLFFWNIMLIGFAKLSARYAMPIAIVLGLVAGYFDQIDGYLSLSRTFVFFPFFLAGFYLTKQHFQYLQTKLAKWIGAGVIIAIVSFIIAHPALNENWFLGSKPYANFLDNRTLGVFIRLFVYAISFASISAFFSFVPKRQLFFTKWGKNTLYVYLLHGFFIKLFREGSVQTVDYKLQTIFLLMAISLGLTIILSSKVVTTIVQPVIELRFSKIRNMFTKWAGRFQKQSY</sequence>
<dbReference type="EMBL" id="AODG01000011">
    <property type="protein sequence ID" value="EUJ27625.1"/>
    <property type="molecule type" value="Genomic_DNA"/>
</dbReference>
<name>A0A829R785_LISGR</name>
<proteinExistence type="inferred from homology"/>
<comment type="subcellular location">
    <subcellularLocation>
        <location evidence="1">Membrane</location>
    </subcellularLocation>
</comment>
<protein>
    <recommendedName>
        <fullName evidence="4">Acyltransferase 3 domain-containing protein</fullName>
    </recommendedName>
</protein>
<dbReference type="PANTHER" id="PTHR37312:SF1">
    <property type="entry name" value="MEMBRANE-BOUND ACYLTRANSFERASE YKRP-RELATED"/>
    <property type="match status" value="1"/>
</dbReference>
<feature type="domain" description="Acyltransferase 3" evidence="4">
    <location>
        <begin position="15"/>
        <end position="316"/>
    </location>
</feature>
<feature type="transmembrane region" description="Helical" evidence="3">
    <location>
        <begin position="20"/>
        <end position="38"/>
    </location>
</feature>
<comment type="caution">
    <text evidence="5">The sequence shown here is derived from an EMBL/GenBank/DDBJ whole genome shotgun (WGS) entry which is preliminary data.</text>
</comment>